<sequence length="264" mass="28601">MAQKIALVVGGSNGIGQAIATHLISKGVFTVIASRNPDKTAAIAAKIGASDHLIVDVSSQADVSRFAAQVRAKLSHIDFLVFTAGAVFDAKRLTADGVDELVAVNHLWRFQLTTLLRDVYFDDPNFLKPGAKWTMVKALWQAQQLNDVFMLEAQRRWGSLGNGIQFHVVNPGIVSTNGDLSGLSPFGRFMFGTVLNPVKQSMEASASRLCPILLDSMGDVGGKLWNASYWTGAVSEIKPAPRVVDTEYVAKCWALSENLLVKKN</sequence>
<dbReference type="AlphaFoldDB" id="A0A1Y2C9W3"/>
<evidence type="ECO:0000313" key="3">
    <source>
        <dbReference type="EMBL" id="ORY43644.1"/>
    </source>
</evidence>
<dbReference type="STRING" id="329046.A0A1Y2C9W3"/>
<dbReference type="PRINTS" id="PR00081">
    <property type="entry name" value="GDHRDH"/>
</dbReference>
<dbReference type="Proteomes" id="UP000193642">
    <property type="component" value="Unassembled WGS sequence"/>
</dbReference>
<dbReference type="PANTHER" id="PTHR24320:SF148">
    <property type="entry name" value="NAD(P)-BINDING ROSSMANN-FOLD SUPERFAMILY PROTEIN"/>
    <property type="match status" value="1"/>
</dbReference>
<dbReference type="InterPro" id="IPR036291">
    <property type="entry name" value="NAD(P)-bd_dom_sf"/>
</dbReference>
<reference evidence="3 4" key="1">
    <citation type="submission" date="2016-07" db="EMBL/GenBank/DDBJ databases">
        <title>Pervasive Adenine N6-methylation of Active Genes in Fungi.</title>
        <authorList>
            <consortium name="DOE Joint Genome Institute"/>
            <person name="Mondo S.J."/>
            <person name="Dannebaum R.O."/>
            <person name="Kuo R.C."/>
            <person name="Labutti K."/>
            <person name="Haridas S."/>
            <person name="Kuo A."/>
            <person name="Salamov A."/>
            <person name="Ahrendt S.R."/>
            <person name="Lipzen A."/>
            <person name="Sullivan W."/>
            <person name="Andreopoulos W.B."/>
            <person name="Clum A."/>
            <person name="Lindquist E."/>
            <person name="Daum C."/>
            <person name="Ramamoorthy G.K."/>
            <person name="Gryganskyi A."/>
            <person name="Culley D."/>
            <person name="Magnuson J.K."/>
            <person name="James T.Y."/>
            <person name="O'Malley M.A."/>
            <person name="Stajich J.E."/>
            <person name="Spatafora J.W."/>
            <person name="Visel A."/>
            <person name="Grigoriev I.V."/>
        </authorList>
    </citation>
    <scope>NUCLEOTIDE SEQUENCE [LARGE SCALE GENOMIC DNA]</scope>
    <source>
        <strain evidence="3 4">JEL800</strain>
    </source>
</reference>
<keyword evidence="2" id="KW-0560">Oxidoreductase</keyword>
<keyword evidence="4" id="KW-1185">Reference proteome</keyword>
<dbReference type="InterPro" id="IPR002347">
    <property type="entry name" value="SDR_fam"/>
</dbReference>
<organism evidence="3 4">
    <name type="scientific">Rhizoclosmatium globosum</name>
    <dbReference type="NCBI Taxonomy" id="329046"/>
    <lineage>
        <taxon>Eukaryota</taxon>
        <taxon>Fungi</taxon>
        <taxon>Fungi incertae sedis</taxon>
        <taxon>Chytridiomycota</taxon>
        <taxon>Chytridiomycota incertae sedis</taxon>
        <taxon>Chytridiomycetes</taxon>
        <taxon>Chytridiales</taxon>
        <taxon>Chytriomycetaceae</taxon>
        <taxon>Rhizoclosmatium</taxon>
    </lineage>
</organism>
<proteinExistence type="inferred from homology"/>
<comment type="caution">
    <text evidence="3">The sequence shown here is derived from an EMBL/GenBank/DDBJ whole genome shotgun (WGS) entry which is preliminary data.</text>
</comment>
<dbReference type="EMBL" id="MCGO01000024">
    <property type="protein sequence ID" value="ORY43644.1"/>
    <property type="molecule type" value="Genomic_DNA"/>
</dbReference>
<evidence type="ECO:0000256" key="2">
    <source>
        <dbReference type="ARBA" id="ARBA00023002"/>
    </source>
</evidence>
<dbReference type="Pfam" id="PF00106">
    <property type="entry name" value="adh_short"/>
    <property type="match status" value="1"/>
</dbReference>
<dbReference type="SUPFAM" id="SSF51735">
    <property type="entry name" value="NAD(P)-binding Rossmann-fold domains"/>
    <property type="match status" value="1"/>
</dbReference>
<dbReference type="GO" id="GO:0016491">
    <property type="term" value="F:oxidoreductase activity"/>
    <property type="evidence" value="ECO:0007669"/>
    <property type="project" value="UniProtKB-KW"/>
</dbReference>
<dbReference type="Gene3D" id="3.40.50.720">
    <property type="entry name" value="NAD(P)-binding Rossmann-like Domain"/>
    <property type="match status" value="1"/>
</dbReference>
<accession>A0A1Y2C9W3</accession>
<evidence type="ECO:0000313" key="4">
    <source>
        <dbReference type="Proteomes" id="UP000193642"/>
    </source>
</evidence>
<evidence type="ECO:0000256" key="1">
    <source>
        <dbReference type="ARBA" id="ARBA00006484"/>
    </source>
</evidence>
<dbReference type="PANTHER" id="PTHR24320">
    <property type="entry name" value="RETINOL DEHYDROGENASE"/>
    <property type="match status" value="1"/>
</dbReference>
<gene>
    <name evidence="3" type="ORF">BCR33DRAFT_717332</name>
</gene>
<name>A0A1Y2C9W3_9FUNG</name>
<protein>
    <submittedName>
        <fullName evidence="3">NAD(P)-binding protein</fullName>
    </submittedName>
</protein>
<dbReference type="OrthoDB" id="2898509at2759"/>
<comment type="similarity">
    <text evidence="1">Belongs to the short-chain dehydrogenases/reductases (SDR) family.</text>
</comment>